<keyword evidence="9" id="KW-0255">Endonuclease</keyword>
<dbReference type="Proteomes" id="UP000032680">
    <property type="component" value="Unassembled WGS sequence"/>
</dbReference>
<dbReference type="GO" id="GO:0008170">
    <property type="term" value="F:N-methyltransferase activity"/>
    <property type="evidence" value="ECO:0007669"/>
    <property type="project" value="InterPro"/>
</dbReference>
<dbReference type="GO" id="GO:0009007">
    <property type="term" value="F:site-specific DNA-methyltransferase (adenine-specific) activity"/>
    <property type="evidence" value="ECO:0007669"/>
    <property type="project" value="UniProtKB-EC"/>
</dbReference>
<feature type="domain" description="Type ISP restriction-modification enzyme LLaBIII C-terminal specificity" evidence="8">
    <location>
        <begin position="732"/>
        <end position="1035"/>
    </location>
</feature>
<dbReference type="Gene3D" id="3.40.50.150">
    <property type="entry name" value="Vaccinia Virus protein VP39"/>
    <property type="match status" value="1"/>
</dbReference>
<feature type="region of interest" description="Disordered" evidence="6">
    <location>
        <begin position="1077"/>
        <end position="1099"/>
    </location>
</feature>
<dbReference type="InterPro" id="IPR050953">
    <property type="entry name" value="N4_N6_ade-DNA_methylase"/>
</dbReference>
<accession>A0A0D6P8C7</accession>
<evidence type="ECO:0000256" key="3">
    <source>
        <dbReference type="ARBA" id="ARBA00022603"/>
    </source>
</evidence>
<evidence type="ECO:0000259" key="7">
    <source>
        <dbReference type="Pfam" id="PF02384"/>
    </source>
</evidence>
<evidence type="ECO:0000259" key="8">
    <source>
        <dbReference type="Pfam" id="PF18135"/>
    </source>
</evidence>
<dbReference type="InterPro" id="IPR029063">
    <property type="entry name" value="SAM-dependent_MTases_sf"/>
</dbReference>
<gene>
    <name evidence="9" type="ORF">Asru_0326_05</name>
</gene>
<evidence type="ECO:0000256" key="4">
    <source>
        <dbReference type="ARBA" id="ARBA00022679"/>
    </source>
</evidence>
<dbReference type="EC" id="2.1.1.72" evidence="2"/>
<evidence type="ECO:0000313" key="9">
    <source>
        <dbReference type="EMBL" id="GAN77463.1"/>
    </source>
</evidence>
<dbReference type="PRINTS" id="PR00507">
    <property type="entry name" value="N12N6MTFRASE"/>
</dbReference>
<dbReference type="PANTHER" id="PTHR33841:SF1">
    <property type="entry name" value="DNA METHYLTRANSFERASE A"/>
    <property type="match status" value="1"/>
</dbReference>
<proteinExistence type="inferred from homology"/>
<evidence type="ECO:0000256" key="2">
    <source>
        <dbReference type="ARBA" id="ARBA00011900"/>
    </source>
</evidence>
<keyword evidence="3" id="KW-0489">Methyltransferase</keyword>
<keyword evidence="9" id="KW-0378">Hydrolase</keyword>
<dbReference type="EMBL" id="BANB01000326">
    <property type="protein sequence ID" value="GAN77463.1"/>
    <property type="molecule type" value="Genomic_DNA"/>
</dbReference>
<dbReference type="Pfam" id="PF18135">
    <property type="entry name" value="Type_ISP_C"/>
    <property type="match status" value="1"/>
</dbReference>
<dbReference type="OrthoDB" id="9814088at2"/>
<dbReference type="PANTHER" id="PTHR33841">
    <property type="entry name" value="DNA METHYLTRANSFERASE YEEA-RELATED"/>
    <property type="match status" value="1"/>
</dbReference>
<reference evidence="9 10" key="1">
    <citation type="submission" date="2012-11" db="EMBL/GenBank/DDBJ databases">
        <title>Whole genome sequence of Acidisphaera rubrifaciens HS-AP3.</title>
        <authorList>
            <person name="Azuma Y."/>
            <person name="Higashiura N."/>
            <person name="Hirakawa H."/>
            <person name="Matsushita K."/>
        </authorList>
    </citation>
    <scope>NUCLEOTIDE SEQUENCE [LARGE SCALE GENOMIC DNA]</scope>
    <source>
        <strain evidence="9 10">HS-AP3</strain>
    </source>
</reference>
<dbReference type="InterPro" id="IPR041635">
    <property type="entry name" value="Type_ISP_LLaBIII_C"/>
</dbReference>
<dbReference type="AlphaFoldDB" id="A0A0D6P8C7"/>
<dbReference type="GO" id="GO:0032259">
    <property type="term" value="P:methylation"/>
    <property type="evidence" value="ECO:0007669"/>
    <property type="project" value="UniProtKB-KW"/>
</dbReference>
<protein>
    <recommendedName>
        <fullName evidence="2">site-specific DNA-methyltransferase (adenine-specific)</fullName>
        <ecNumber evidence="2">2.1.1.72</ecNumber>
    </recommendedName>
</protein>
<comment type="similarity">
    <text evidence="1">Belongs to the N(4)/N(6)-methyltransferase family.</text>
</comment>
<organism evidence="9 10">
    <name type="scientific">Acidisphaera rubrifaciens HS-AP3</name>
    <dbReference type="NCBI Taxonomy" id="1231350"/>
    <lineage>
        <taxon>Bacteria</taxon>
        <taxon>Pseudomonadati</taxon>
        <taxon>Pseudomonadota</taxon>
        <taxon>Alphaproteobacteria</taxon>
        <taxon>Acetobacterales</taxon>
        <taxon>Acetobacteraceae</taxon>
        <taxon>Acidisphaera</taxon>
    </lineage>
</organism>
<evidence type="ECO:0000256" key="5">
    <source>
        <dbReference type="ARBA" id="ARBA00047942"/>
    </source>
</evidence>
<evidence type="ECO:0000256" key="1">
    <source>
        <dbReference type="ARBA" id="ARBA00006594"/>
    </source>
</evidence>
<dbReference type="SUPFAM" id="SSF53335">
    <property type="entry name" value="S-adenosyl-L-methionine-dependent methyltransferases"/>
    <property type="match status" value="1"/>
</dbReference>
<keyword evidence="10" id="KW-1185">Reference proteome</keyword>
<comment type="catalytic activity">
    <reaction evidence="5">
        <text>a 2'-deoxyadenosine in DNA + S-adenosyl-L-methionine = an N(6)-methyl-2'-deoxyadenosine in DNA + S-adenosyl-L-homocysteine + H(+)</text>
        <dbReference type="Rhea" id="RHEA:15197"/>
        <dbReference type="Rhea" id="RHEA-COMP:12418"/>
        <dbReference type="Rhea" id="RHEA-COMP:12419"/>
        <dbReference type="ChEBI" id="CHEBI:15378"/>
        <dbReference type="ChEBI" id="CHEBI:57856"/>
        <dbReference type="ChEBI" id="CHEBI:59789"/>
        <dbReference type="ChEBI" id="CHEBI:90615"/>
        <dbReference type="ChEBI" id="CHEBI:90616"/>
        <dbReference type="EC" id="2.1.1.72"/>
    </reaction>
</comment>
<name>A0A0D6P8C7_9PROT</name>
<dbReference type="Pfam" id="PF02384">
    <property type="entry name" value="N6_Mtase"/>
    <property type="match status" value="1"/>
</dbReference>
<dbReference type="RefSeq" id="WP_048861548.1">
    <property type="nucleotide sequence ID" value="NZ_BANB01000326.1"/>
</dbReference>
<dbReference type="InterPro" id="IPR003356">
    <property type="entry name" value="DNA_methylase_A-5"/>
</dbReference>
<evidence type="ECO:0000256" key="6">
    <source>
        <dbReference type="SAM" id="MobiDB-lite"/>
    </source>
</evidence>
<sequence length="1099" mass="119239">MPEDTTRTLLIEFARSARRDQAANPARAGDGSGPERLLTPRFHGLLEHLLSDRALAPRILAEYERPGVGRPDLAFARPGQPARAFIELKATAAQLDPRRLRGHDRDQFRRFCELPVWAYCNFHTIHLYRYDACEAEAVVLPAVALDPGTDDARAERLIRRHDPAPLLTILDALAMAQPVSPKTAAEIAALLARAARLTRAVVLDACRAGPPAALADVRAVFRETLFAHPARGGYDESDENELFAGAFAQTLVFGLLLAREAAAEAASRKAARGGGDSPAVPPPTDQNAYKHLGDGTYPLLRATLRALTQDEIIDTLGVAFDVLRDSVDCIDTSLLATRGGVDPILYFYEDFLGAFDPEARRRHGVFFTPVPVVRYMVAATDRALRDTLGTDGIADPDVLLLDPACGTGTFLVAALDAGMARVRETQGAAMVAPAATALASRLHGFELLVGPYTVAHYRLLRAVSNSDGAKPRGRLPIYLADTLTPAAGAHHVQSRLGFLDAPMVDERQAADTLKRETEIIAIIGNPPYRRLGEGEEAGIVGGWTNGFWDDLKDPVRRAGWGGELNTFPDLYIAFWRWCIWKLFESDGASGRGVLCLITNRTFLAGHPYAGLRRMLRQRFERIDIIDLRGDSRGARPAGIAEDENVFAIQAGVCILLAIAPQTARPAETEARIRYADVWRVGAFTARAKCQFLETAISCPDKIDFVEVDRSDLDDFAPIPFAGLDWPDISAGFAFKHSGVQTKRDEFAYGFNSSGLLARWALVSSLAAEERKEAFHETAARSASTAFATDLMEQEIVAASYRPLDRRFLIYADRAVDRPRPALRNAWGSKNLALFVLPSGTGAGPAVWVHGLLPDYHAFRGSYGGYAFPLWDRRHGDAASNVVPALLAGLAAAYGHAVTPQEAFDAIAALLSATSYTQRFAWDLEETFARVPFPADAATFADAARIGAEIRALETFARKPAADFHSARLDGRASGVTLGAAGTFQQDGRGSGTVALQDDQSLRLTALPQRVWEFAVSGYRVLPRWLAARRGEALDAALMRGILDVAWRIEELLHWFDAADTVLARALVAPLTCETLGLPGSGESDAPPVTSPNANPPSPA</sequence>
<feature type="domain" description="DNA methylase adenine-specific" evidence="7">
    <location>
        <begin position="347"/>
        <end position="455"/>
    </location>
</feature>
<keyword evidence="9" id="KW-0540">Nuclease</keyword>
<comment type="caution">
    <text evidence="9">The sequence shown here is derived from an EMBL/GenBank/DDBJ whole genome shotgun (WGS) entry which is preliminary data.</text>
</comment>
<keyword evidence="4" id="KW-0808">Transferase</keyword>
<dbReference type="GO" id="GO:0003677">
    <property type="term" value="F:DNA binding"/>
    <property type="evidence" value="ECO:0007669"/>
    <property type="project" value="InterPro"/>
</dbReference>
<evidence type="ECO:0000313" key="10">
    <source>
        <dbReference type="Proteomes" id="UP000032680"/>
    </source>
</evidence>
<dbReference type="GO" id="GO:0004519">
    <property type="term" value="F:endonuclease activity"/>
    <property type="evidence" value="ECO:0007669"/>
    <property type="project" value="UniProtKB-KW"/>
</dbReference>
<feature type="region of interest" description="Disordered" evidence="6">
    <location>
        <begin position="268"/>
        <end position="288"/>
    </location>
</feature>